<sequence length="75" mass="8320">MFKFELSIRKEHKLITGTSGVNGVVGHPSYAVLLGFRTMPYCTLVATNSNNRVSHIPCKTSRACQDNSQGRNHNK</sequence>
<reference evidence="1 2" key="1">
    <citation type="submission" date="2014-04" db="EMBL/GenBank/DDBJ databases">
        <authorList>
            <consortium name="DOE Joint Genome Institute"/>
            <person name="Kuo A."/>
            <person name="Kohler A."/>
            <person name="Jargeat P."/>
            <person name="Nagy L.G."/>
            <person name="Floudas D."/>
            <person name="Copeland A."/>
            <person name="Barry K.W."/>
            <person name="Cichocki N."/>
            <person name="Veneault-Fourrey C."/>
            <person name="LaButti K."/>
            <person name="Lindquist E.A."/>
            <person name="Lipzen A."/>
            <person name="Lundell T."/>
            <person name="Morin E."/>
            <person name="Murat C."/>
            <person name="Sun H."/>
            <person name="Tunlid A."/>
            <person name="Henrissat B."/>
            <person name="Grigoriev I.V."/>
            <person name="Hibbett D.S."/>
            <person name="Martin F."/>
            <person name="Nordberg H.P."/>
            <person name="Cantor M.N."/>
            <person name="Hua S.X."/>
        </authorList>
    </citation>
    <scope>NUCLEOTIDE SEQUENCE [LARGE SCALE GENOMIC DNA]</scope>
    <source>
        <strain evidence="1 2">Ve08.2h10</strain>
    </source>
</reference>
<dbReference type="HOGENOM" id="CLU_2671805_0_0_1"/>
<dbReference type="Proteomes" id="UP000054538">
    <property type="component" value="Unassembled WGS sequence"/>
</dbReference>
<gene>
    <name evidence="1" type="ORF">PAXRUDRAFT_824353</name>
</gene>
<dbReference type="InParanoid" id="A0A0D0DIA0"/>
<dbReference type="EMBL" id="KN824910">
    <property type="protein sequence ID" value="KIK98032.1"/>
    <property type="molecule type" value="Genomic_DNA"/>
</dbReference>
<dbReference type="OrthoDB" id="422086at2759"/>
<proteinExistence type="predicted"/>
<dbReference type="AlphaFoldDB" id="A0A0D0DIA0"/>
<keyword evidence="2" id="KW-1185">Reference proteome</keyword>
<accession>A0A0D0DIA0</accession>
<name>A0A0D0DIA0_9AGAM</name>
<reference evidence="2" key="2">
    <citation type="submission" date="2015-01" db="EMBL/GenBank/DDBJ databases">
        <title>Evolutionary Origins and Diversification of the Mycorrhizal Mutualists.</title>
        <authorList>
            <consortium name="DOE Joint Genome Institute"/>
            <consortium name="Mycorrhizal Genomics Consortium"/>
            <person name="Kohler A."/>
            <person name="Kuo A."/>
            <person name="Nagy L.G."/>
            <person name="Floudas D."/>
            <person name="Copeland A."/>
            <person name="Barry K.W."/>
            <person name="Cichocki N."/>
            <person name="Veneault-Fourrey C."/>
            <person name="LaButti K."/>
            <person name="Lindquist E.A."/>
            <person name="Lipzen A."/>
            <person name="Lundell T."/>
            <person name="Morin E."/>
            <person name="Murat C."/>
            <person name="Riley R."/>
            <person name="Ohm R."/>
            <person name="Sun H."/>
            <person name="Tunlid A."/>
            <person name="Henrissat B."/>
            <person name="Grigoriev I.V."/>
            <person name="Hibbett D.S."/>
            <person name="Martin F."/>
        </authorList>
    </citation>
    <scope>NUCLEOTIDE SEQUENCE [LARGE SCALE GENOMIC DNA]</scope>
    <source>
        <strain evidence="2">Ve08.2h10</strain>
    </source>
</reference>
<evidence type="ECO:0000313" key="2">
    <source>
        <dbReference type="Proteomes" id="UP000054538"/>
    </source>
</evidence>
<organism evidence="1 2">
    <name type="scientific">Paxillus rubicundulus Ve08.2h10</name>
    <dbReference type="NCBI Taxonomy" id="930991"/>
    <lineage>
        <taxon>Eukaryota</taxon>
        <taxon>Fungi</taxon>
        <taxon>Dikarya</taxon>
        <taxon>Basidiomycota</taxon>
        <taxon>Agaricomycotina</taxon>
        <taxon>Agaricomycetes</taxon>
        <taxon>Agaricomycetidae</taxon>
        <taxon>Boletales</taxon>
        <taxon>Paxilineae</taxon>
        <taxon>Paxillaceae</taxon>
        <taxon>Paxillus</taxon>
    </lineage>
</organism>
<protein>
    <submittedName>
        <fullName evidence="1">Uncharacterized protein</fullName>
    </submittedName>
</protein>
<evidence type="ECO:0000313" key="1">
    <source>
        <dbReference type="EMBL" id="KIK98032.1"/>
    </source>
</evidence>